<reference evidence="1 2" key="1">
    <citation type="submission" date="2019-09" db="EMBL/GenBank/DDBJ databases">
        <authorList>
            <person name="Depoorter E."/>
        </authorList>
    </citation>
    <scope>NUCLEOTIDE SEQUENCE [LARGE SCALE GENOMIC DNA]</scope>
    <source>
        <strain evidence="1">LMG 24066</strain>
    </source>
</reference>
<comment type="caution">
    <text evidence="1">The sequence shown here is derived from an EMBL/GenBank/DDBJ whole genome shotgun (WGS) entry which is preliminary data.</text>
</comment>
<accession>A0A9Q9UQ36</accession>
<evidence type="ECO:0000313" key="2">
    <source>
        <dbReference type="Proteomes" id="UP000494172"/>
    </source>
</evidence>
<protein>
    <recommendedName>
        <fullName evidence="3">StrG-like protein</fullName>
    </recommendedName>
</protein>
<evidence type="ECO:0008006" key="3">
    <source>
        <dbReference type="Google" id="ProtNLM"/>
    </source>
</evidence>
<dbReference type="RefSeq" id="WP_217468147.1">
    <property type="nucleotide sequence ID" value="NZ_CABVPX010000007.1"/>
</dbReference>
<proteinExistence type="predicted"/>
<dbReference type="SUPFAM" id="SSF51197">
    <property type="entry name" value="Clavaminate synthase-like"/>
    <property type="match status" value="1"/>
</dbReference>
<dbReference type="Proteomes" id="UP000494172">
    <property type="component" value="Unassembled WGS sequence"/>
</dbReference>
<organism evidence="1 2">
    <name type="scientific">Burkholderia arboris</name>
    <dbReference type="NCBI Taxonomy" id="488730"/>
    <lineage>
        <taxon>Bacteria</taxon>
        <taxon>Pseudomonadati</taxon>
        <taxon>Pseudomonadota</taxon>
        <taxon>Betaproteobacteria</taxon>
        <taxon>Burkholderiales</taxon>
        <taxon>Burkholderiaceae</taxon>
        <taxon>Burkholderia</taxon>
        <taxon>Burkholderia cepacia complex</taxon>
    </lineage>
</organism>
<dbReference type="EMBL" id="CABVPX010000007">
    <property type="protein sequence ID" value="VWB51199.1"/>
    <property type="molecule type" value="Genomic_DNA"/>
</dbReference>
<dbReference type="AlphaFoldDB" id="A0A9Q9UQ36"/>
<gene>
    <name evidence="1" type="ORF">BAR24066_02333</name>
</gene>
<name>A0A9Q9UQ36_9BURK</name>
<evidence type="ECO:0000313" key="1">
    <source>
        <dbReference type="EMBL" id="VWB51199.1"/>
    </source>
</evidence>
<sequence>MASDRGPVRYRSVETVEVAGRALPLSSVFAYDTARWDLRATVAEFFGTDALETLHLDPRWNPQKTDLTLPHHFVTRNSWDVSKALHAAVAERSMALIRSLVFDHVDGFAGPIRSCQPIAMMRVNFHGSRAILRFHRDAEYGQRPNLVNIWLPVTRTFDSNSMYVESAPGLSDFKPVELEYGEGFMFYGTEMMHGTLDNLSGATRISYDFRFSI</sequence>